<accession>C0N427</accession>
<sequence length="141" mass="16128">MLLSLAWAAGFVDGDGCIGIAKQKYKGREGVCHRLKLSVVQNNREVLEEVQTILGESSFIAKLKRDSTSNRQSYALVYDITHALSAIKKLRPFLRRKQYEAEIVEKMWDEGKMGQRPGPKGWTADIYDIREKWAKKLSKLK</sequence>
<dbReference type="AlphaFoldDB" id="C0N427"/>
<evidence type="ECO:0000313" key="2">
    <source>
        <dbReference type="EMBL" id="EEF80433.1"/>
    </source>
</evidence>
<dbReference type="HOGENOM" id="CLU_1842782_0_0_6"/>
<dbReference type="Gene3D" id="3.10.28.10">
    <property type="entry name" value="Homing endonucleases"/>
    <property type="match status" value="1"/>
</dbReference>
<feature type="domain" description="Homing endonuclease LAGLIDADG" evidence="1">
    <location>
        <begin position="9"/>
        <end position="96"/>
    </location>
</feature>
<proteinExistence type="predicted"/>
<evidence type="ECO:0000313" key="3">
    <source>
        <dbReference type="Proteomes" id="UP000004679"/>
    </source>
</evidence>
<name>C0N427_9GAMM</name>
<dbReference type="SUPFAM" id="SSF55608">
    <property type="entry name" value="Homing endonucleases"/>
    <property type="match status" value="1"/>
</dbReference>
<dbReference type="InterPro" id="IPR027434">
    <property type="entry name" value="Homing_endonucl"/>
</dbReference>
<keyword evidence="3" id="KW-1185">Reference proteome</keyword>
<dbReference type="EMBL" id="GG657892">
    <property type="protein sequence ID" value="EEF80433.1"/>
    <property type="molecule type" value="Genomic_DNA"/>
</dbReference>
<gene>
    <name evidence="2" type="ORF">MDMS009_758</name>
</gene>
<protein>
    <recommendedName>
        <fullName evidence="1">Homing endonuclease LAGLIDADG domain-containing protein</fullName>
    </recommendedName>
</protein>
<dbReference type="Proteomes" id="UP000004679">
    <property type="component" value="Unassembled WGS sequence"/>
</dbReference>
<dbReference type="InterPro" id="IPR004860">
    <property type="entry name" value="LAGLIDADG_dom"/>
</dbReference>
<reference evidence="2 3" key="1">
    <citation type="journal article" date="2011" name="J. Bacteriol.">
        <title>Draft genome sequence of the chemolithoheterotrophic, halophilic methylotroph Methylophaga thiooxydans DMS010.</title>
        <authorList>
            <person name="Boden R."/>
            <person name="Ferriera S."/>
            <person name="Johnson J."/>
            <person name="Kelly D.P."/>
            <person name="Murrell J.C."/>
            <person name="Schafer H."/>
        </authorList>
    </citation>
    <scope>NUCLEOTIDE SEQUENCE [LARGE SCALE GENOMIC DNA]</scope>
    <source>
        <strain evidence="2 3">DMS010</strain>
    </source>
</reference>
<evidence type="ECO:0000259" key="1">
    <source>
        <dbReference type="Pfam" id="PF00961"/>
    </source>
</evidence>
<dbReference type="Pfam" id="PF00961">
    <property type="entry name" value="LAGLIDADG_1"/>
    <property type="match status" value="1"/>
</dbReference>
<organism evidence="2 3">
    <name type="scientific">Methylophaga thiooxydans DMS010</name>
    <dbReference type="NCBI Taxonomy" id="637616"/>
    <lineage>
        <taxon>Bacteria</taxon>
        <taxon>Pseudomonadati</taxon>
        <taxon>Pseudomonadota</taxon>
        <taxon>Gammaproteobacteria</taxon>
        <taxon>Thiotrichales</taxon>
        <taxon>Piscirickettsiaceae</taxon>
        <taxon>Methylophaga</taxon>
    </lineage>
</organism>
<dbReference type="GO" id="GO:0004519">
    <property type="term" value="F:endonuclease activity"/>
    <property type="evidence" value="ECO:0007669"/>
    <property type="project" value="InterPro"/>
</dbReference>